<dbReference type="EMBL" id="KV417284">
    <property type="protein sequence ID" value="KZO96347.1"/>
    <property type="molecule type" value="Genomic_DNA"/>
</dbReference>
<evidence type="ECO:0000313" key="2">
    <source>
        <dbReference type="EMBL" id="KZO96347.1"/>
    </source>
</evidence>
<dbReference type="Proteomes" id="UP000076738">
    <property type="component" value="Unassembled WGS sequence"/>
</dbReference>
<feature type="compositionally biased region" description="Polar residues" evidence="1">
    <location>
        <begin position="210"/>
        <end position="220"/>
    </location>
</feature>
<dbReference type="AlphaFoldDB" id="A0A167M576"/>
<feature type="compositionally biased region" description="Polar residues" evidence="1">
    <location>
        <begin position="165"/>
        <end position="175"/>
    </location>
</feature>
<feature type="region of interest" description="Disordered" evidence="1">
    <location>
        <begin position="165"/>
        <end position="220"/>
    </location>
</feature>
<organism evidence="2 3">
    <name type="scientific">Calocera viscosa (strain TUFC12733)</name>
    <dbReference type="NCBI Taxonomy" id="1330018"/>
    <lineage>
        <taxon>Eukaryota</taxon>
        <taxon>Fungi</taxon>
        <taxon>Dikarya</taxon>
        <taxon>Basidiomycota</taxon>
        <taxon>Agaricomycotina</taxon>
        <taxon>Dacrymycetes</taxon>
        <taxon>Dacrymycetales</taxon>
        <taxon>Dacrymycetaceae</taxon>
        <taxon>Calocera</taxon>
    </lineage>
</organism>
<gene>
    <name evidence="2" type="ORF">CALVIDRAFT_113730</name>
</gene>
<dbReference type="OrthoDB" id="10566498at2759"/>
<proteinExistence type="predicted"/>
<sequence length="270" mass="29902">MENKFLPFEALHDCFHLARRATGLPPSRILSGGVWYSSQASLHTLPEESTSEIEIAPLAETPTHDLVEANPDPQTSRSTDSEPPDWSISPVENIISESDALDFEGKRPPPLRLKNLLDARRSRMVRRHSIAASIPSSPPDEEEGTPTRRSPLLFTHLRRRSSLGSFNSRCATPTRPTWGAPSVAFDPPAPSMTYSDSSPDSGAEVDTPISRPSTSTGSYYTMTRTPSVTSFQVMDSVRQSFQQAKFDPEMAETLFRGATAQHFLRIFRAE</sequence>
<protein>
    <submittedName>
        <fullName evidence="2">Uncharacterized protein</fullName>
    </submittedName>
</protein>
<reference evidence="2 3" key="1">
    <citation type="journal article" date="2016" name="Mol. Biol. Evol.">
        <title>Comparative Genomics of Early-Diverging Mushroom-Forming Fungi Provides Insights into the Origins of Lignocellulose Decay Capabilities.</title>
        <authorList>
            <person name="Nagy L.G."/>
            <person name="Riley R."/>
            <person name="Tritt A."/>
            <person name="Adam C."/>
            <person name="Daum C."/>
            <person name="Floudas D."/>
            <person name="Sun H."/>
            <person name="Yadav J.S."/>
            <person name="Pangilinan J."/>
            <person name="Larsson K.H."/>
            <person name="Matsuura K."/>
            <person name="Barry K."/>
            <person name="Labutti K."/>
            <person name="Kuo R."/>
            <person name="Ohm R.A."/>
            <person name="Bhattacharya S.S."/>
            <person name="Shirouzu T."/>
            <person name="Yoshinaga Y."/>
            <person name="Martin F.M."/>
            <person name="Grigoriev I.V."/>
            <person name="Hibbett D.S."/>
        </authorList>
    </citation>
    <scope>NUCLEOTIDE SEQUENCE [LARGE SCALE GENOMIC DNA]</scope>
    <source>
        <strain evidence="2 3">TUFC12733</strain>
    </source>
</reference>
<name>A0A167M576_CALVF</name>
<feature type="region of interest" description="Disordered" evidence="1">
    <location>
        <begin position="60"/>
        <end position="90"/>
    </location>
</feature>
<accession>A0A167M576</accession>
<evidence type="ECO:0000256" key="1">
    <source>
        <dbReference type="SAM" id="MobiDB-lite"/>
    </source>
</evidence>
<keyword evidence="3" id="KW-1185">Reference proteome</keyword>
<evidence type="ECO:0000313" key="3">
    <source>
        <dbReference type="Proteomes" id="UP000076738"/>
    </source>
</evidence>
<feature type="region of interest" description="Disordered" evidence="1">
    <location>
        <begin position="128"/>
        <end position="153"/>
    </location>
</feature>